<dbReference type="PROSITE" id="PS50885">
    <property type="entry name" value="HAMP"/>
    <property type="match status" value="1"/>
</dbReference>
<name>A0A2G1QH63_9HYPH</name>
<comment type="caution">
    <text evidence="14">The sequence shown here is derived from an EMBL/GenBank/DDBJ whole genome shotgun (WGS) entry which is preliminary data.</text>
</comment>
<evidence type="ECO:0000256" key="1">
    <source>
        <dbReference type="ARBA" id="ARBA00000085"/>
    </source>
</evidence>
<dbReference type="InterPro" id="IPR004358">
    <property type="entry name" value="Sig_transdc_His_kin-like_C"/>
</dbReference>
<keyword evidence="7 14" id="KW-0418">Kinase</keyword>
<dbReference type="Gene3D" id="1.10.287.130">
    <property type="match status" value="1"/>
</dbReference>
<keyword evidence="9" id="KW-0902">Two-component regulatory system</keyword>
<dbReference type="SUPFAM" id="SSF47384">
    <property type="entry name" value="Homodimeric domain of signal transducing histidine kinase"/>
    <property type="match status" value="1"/>
</dbReference>
<keyword evidence="8 11" id="KW-1133">Transmembrane helix</keyword>
<organism evidence="14 15">
    <name type="scientific">Zhengella mangrovi</name>
    <dbReference type="NCBI Taxonomy" id="1982044"/>
    <lineage>
        <taxon>Bacteria</taxon>
        <taxon>Pseudomonadati</taxon>
        <taxon>Pseudomonadota</taxon>
        <taxon>Alphaproteobacteria</taxon>
        <taxon>Hyphomicrobiales</taxon>
        <taxon>Notoacmeibacteraceae</taxon>
        <taxon>Zhengella</taxon>
    </lineage>
</organism>
<dbReference type="PROSITE" id="PS50109">
    <property type="entry name" value="HIS_KIN"/>
    <property type="match status" value="1"/>
</dbReference>
<dbReference type="SMART" id="SM00388">
    <property type="entry name" value="HisKA"/>
    <property type="match status" value="1"/>
</dbReference>
<dbReference type="Proteomes" id="UP000221168">
    <property type="component" value="Unassembled WGS sequence"/>
</dbReference>
<evidence type="ECO:0000256" key="8">
    <source>
        <dbReference type="ARBA" id="ARBA00022989"/>
    </source>
</evidence>
<evidence type="ECO:0000313" key="15">
    <source>
        <dbReference type="Proteomes" id="UP000221168"/>
    </source>
</evidence>
<feature type="domain" description="Histidine kinase" evidence="12">
    <location>
        <begin position="251"/>
        <end position="454"/>
    </location>
</feature>
<dbReference type="InterPro" id="IPR003660">
    <property type="entry name" value="HAMP_dom"/>
</dbReference>
<comment type="subcellular location">
    <subcellularLocation>
        <location evidence="2">Membrane</location>
    </subcellularLocation>
</comment>
<dbReference type="GO" id="GO:0005886">
    <property type="term" value="C:plasma membrane"/>
    <property type="evidence" value="ECO:0007669"/>
    <property type="project" value="TreeGrafter"/>
</dbReference>
<evidence type="ECO:0000256" key="6">
    <source>
        <dbReference type="ARBA" id="ARBA00022692"/>
    </source>
</evidence>
<evidence type="ECO:0000256" key="4">
    <source>
        <dbReference type="ARBA" id="ARBA00022553"/>
    </source>
</evidence>
<comment type="catalytic activity">
    <reaction evidence="1">
        <text>ATP + protein L-histidine = ADP + protein N-phospho-L-histidine.</text>
        <dbReference type="EC" id="2.7.13.3"/>
    </reaction>
</comment>
<evidence type="ECO:0000259" key="13">
    <source>
        <dbReference type="PROSITE" id="PS50885"/>
    </source>
</evidence>
<dbReference type="InterPro" id="IPR036097">
    <property type="entry name" value="HisK_dim/P_sf"/>
</dbReference>
<dbReference type="CDD" id="cd00082">
    <property type="entry name" value="HisKA"/>
    <property type="match status" value="1"/>
</dbReference>
<dbReference type="RefSeq" id="WP_099308593.1">
    <property type="nucleotide sequence ID" value="NZ_PDVP01000022.1"/>
</dbReference>
<evidence type="ECO:0000256" key="10">
    <source>
        <dbReference type="ARBA" id="ARBA00023136"/>
    </source>
</evidence>
<keyword evidence="15" id="KW-1185">Reference proteome</keyword>
<dbReference type="AlphaFoldDB" id="A0A2G1QH63"/>
<reference evidence="14 15" key="1">
    <citation type="submission" date="2017-10" db="EMBL/GenBank/DDBJ databases">
        <title>Sedimentibacterium mangrovi gen. nov., sp. nov., a novel member of family Phyllobacteriacea isolated from mangrove sediment.</title>
        <authorList>
            <person name="Liao H."/>
            <person name="Tian Y."/>
        </authorList>
    </citation>
    <scope>NUCLEOTIDE SEQUENCE [LARGE SCALE GENOMIC DNA]</scope>
    <source>
        <strain evidence="14 15">X9-2-2</strain>
    </source>
</reference>
<dbReference type="OrthoDB" id="9809567at2"/>
<proteinExistence type="predicted"/>
<feature type="transmembrane region" description="Helical" evidence="11">
    <location>
        <begin position="12"/>
        <end position="34"/>
    </location>
</feature>
<keyword evidence="6 11" id="KW-0812">Transmembrane</keyword>
<gene>
    <name evidence="14" type="ORF">CSC94_22280</name>
</gene>
<dbReference type="GO" id="GO:0000155">
    <property type="term" value="F:phosphorelay sensor kinase activity"/>
    <property type="evidence" value="ECO:0007669"/>
    <property type="project" value="InterPro"/>
</dbReference>
<keyword evidence="10 11" id="KW-0472">Membrane</keyword>
<protein>
    <recommendedName>
        <fullName evidence="3">histidine kinase</fullName>
        <ecNumber evidence="3">2.7.13.3</ecNumber>
    </recommendedName>
</protein>
<dbReference type="PRINTS" id="PR00344">
    <property type="entry name" value="BCTRLSENSOR"/>
</dbReference>
<keyword evidence="4" id="KW-0597">Phosphoprotein</keyword>
<dbReference type="PANTHER" id="PTHR45436">
    <property type="entry name" value="SENSOR HISTIDINE KINASE YKOH"/>
    <property type="match status" value="1"/>
</dbReference>
<feature type="domain" description="HAMP" evidence="13">
    <location>
        <begin position="192"/>
        <end position="243"/>
    </location>
</feature>
<dbReference type="InterPro" id="IPR050428">
    <property type="entry name" value="TCS_sensor_his_kinase"/>
</dbReference>
<dbReference type="InterPro" id="IPR036890">
    <property type="entry name" value="HATPase_C_sf"/>
</dbReference>
<evidence type="ECO:0000256" key="5">
    <source>
        <dbReference type="ARBA" id="ARBA00022679"/>
    </source>
</evidence>
<dbReference type="PANTHER" id="PTHR45436:SF5">
    <property type="entry name" value="SENSOR HISTIDINE KINASE TRCS"/>
    <property type="match status" value="1"/>
</dbReference>
<dbReference type="Gene3D" id="3.30.565.10">
    <property type="entry name" value="Histidine kinase-like ATPase, C-terminal domain"/>
    <property type="match status" value="1"/>
</dbReference>
<dbReference type="SUPFAM" id="SSF55874">
    <property type="entry name" value="ATPase domain of HSP90 chaperone/DNA topoisomerase II/histidine kinase"/>
    <property type="match status" value="1"/>
</dbReference>
<keyword evidence="5" id="KW-0808">Transferase</keyword>
<accession>A0A2G1QH63</accession>
<evidence type="ECO:0000256" key="3">
    <source>
        <dbReference type="ARBA" id="ARBA00012438"/>
    </source>
</evidence>
<dbReference type="InterPro" id="IPR003594">
    <property type="entry name" value="HATPase_dom"/>
</dbReference>
<evidence type="ECO:0000256" key="11">
    <source>
        <dbReference type="SAM" id="Phobius"/>
    </source>
</evidence>
<evidence type="ECO:0000313" key="14">
    <source>
        <dbReference type="EMBL" id="PHP64809.1"/>
    </source>
</evidence>
<evidence type="ECO:0000256" key="9">
    <source>
        <dbReference type="ARBA" id="ARBA00023012"/>
    </source>
</evidence>
<dbReference type="Pfam" id="PF02518">
    <property type="entry name" value="HATPase_c"/>
    <property type="match status" value="1"/>
</dbReference>
<evidence type="ECO:0000256" key="7">
    <source>
        <dbReference type="ARBA" id="ARBA00022777"/>
    </source>
</evidence>
<sequence>MNAAGSIRLRLFALAVAGIVVALALAGLGLSALFTRHLERGLAQELDAVIGDIAGNLTNQPGGGLTMRKTPPDPRFADIFSGLYWQVSTDGGKPVMRSPSLWDSELKLPADTLVQGETHQHAITGPDGAELMLREAVYRIESGEGPAHTVRISVAMDRAGARELTAGFNRDLMPALVLLALVLLAGAWAQVRAGLKPLDAVRAGVQDIREGRSHRLGTTVPREVSPLVEEMNALLERQETDMRRARDRAADLAHGLKTPLTALAADVEALRTAGQGKIAGSVEDVAQRMRRTVERELARSRLRNRPGTARPVAVLPAVSSILRIVSRTPQGERIGFHLEGDRTVSAAIETDDLNDILGNLLENAARHARSSVTVSVRREGADVVLEIADDGTGVDDDRLERLARRGMRDDERGGSAGLGLAIVSDILSAYGRRPVFATGREGGLSVTVRLPAPGSAGSVSPPLP</sequence>
<dbReference type="Pfam" id="PF00512">
    <property type="entry name" value="HisKA"/>
    <property type="match status" value="1"/>
</dbReference>
<evidence type="ECO:0000256" key="2">
    <source>
        <dbReference type="ARBA" id="ARBA00004370"/>
    </source>
</evidence>
<dbReference type="SMART" id="SM00387">
    <property type="entry name" value="HATPase_c"/>
    <property type="match status" value="1"/>
</dbReference>
<dbReference type="EC" id="2.7.13.3" evidence="3"/>
<dbReference type="EMBL" id="PDVP01000022">
    <property type="protein sequence ID" value="PHP64809.1"/>
    <property type="molecule type" value="Genomic_DNA"/>
</dbReference>
<evidence type="ECO:0000259" key="12">
    <source>
        <dbReference type="PROSITE" id="PS50109"/>
    </source>
</evidence>
<dbReference type="InterPro" id="IPR003661">
    <property type="entry name" value="HisK_dim/P_dom"/>
</dbReference>
<dbReference type="InterPro" id="IPR005467">
    <property type="entry name" value="His_kinase_dom"/>
</dbReference>